<accession>A0A515CWU3</accession>
<evidence type="ECO:0000313" key="3">
    <source>
        <dbReference type="EMBL" id="QDL32637.1"/>
    </source>
</evidence>
<reference evidence="3 4" key="1">
    <citation type="submission" date="2018-11" db="EMBL/GenBank/DDBJ databases">
        <title>The first complete genome of Serratia liquefaciens isolated from metalophyte plant revel distinctness adaptive mechanisms in an extreme habitat.</title>
        <authorList>
            <person name="Caneschi W.L."/>
            <person name="Sanchez A.B."/>
            <person name="Felestrino E.B."/>
            <person name="Assis R.A.B."/>
            <person name="Lemes C.G.C."/>
            <person name="Cordeiro I.F."/>
            <person name="Fonseca N.P."/>
            <person name="Villa M."/>
            <person name="Vieira I.T."/>
            <person name="Moraes L.A."/>
            <person name="Kamino L.H.Y."/>
            <person name="do Carmo F."/>
            <person name="Garcia C.M."/>
            <person name="Almeida N.F."/>
            <person name="Silva R.S."/>
            <person name="Ferro J.A."/>
            <person name="Ferro M.I.T."/>
            <person name="Varani A.M."/>
            <person name="Ferreira R.M."/>
            <person name="dos Santos V.L."/>
            <person name="Silva U.C."/>
            <person name="Setubal J.C."/>
            <person name="Moreira L.M."/>
        </authorList>
    </citation>
    <scope>NUCLEOTIDE SEQUENCE [LARGE SCALE GENOMIC DNA]</scope>
    <source>
        <strain evidence="3 4">FG3</strain>
    </source>
</reference>
<sequence length="197" mass="20548">MNTQLSELLRLLTNLIRIGTISEVDAENGLCRVQTGGLETAPLKWLTMRAGSARTWWAPSVGEQVLILSMAGELTTAFVLPAIFSDAHSAPSDSKNALVAEFPDGARFSYDPEAGALTIEGVKTALFKAATGIRLETPKVTCTQLLETAQLSVTDGGTMTGNITHSGGRLTSNGVVVDEHAHDGVETGGGISGGPVK</sequence>
<organism evidence="3 4">
    <name type="scientific">Serratia liquefaciens</name>
    <dbReference type="NCBI Taxonomy" id="614"/>
    <lineage>
        <taxon>Bacteria</taxon>
        <taxon>Pseudomonadati</taxon>
        <taxon>Pseudomonadota</taxon>
        <taxon>Gammaproteobacteria</taxon>
        <taxon>Enterobacterales</taxon>
        <taxon>Yersiniaceae</taxon>
        <taxon>Serratia</taxon>
    </lineage>
</organism>
<gene>
    <name evidence="3" type="ORF">EGO53_12915</name>
</gene>
<dbReference type="Pfam" id="PF04717">
    <property type="entry name" value="Phage_base_V"/>
    <property type="match status" value="1"/>
</dbReference>
<dbReference type="Gene3D" id="6.20.150.10">
    <property type="match status" value="1"/>
</dbReference>
<dbReference type="Pfam" id="PF18715">
    <property type="entry name" value="Phage_spike"/>
    <property type="match status" value="1"/>
</dbReference>
<evidence type="ECO:0000259" key="1">
    <source>
        <dbReference type="Pfam" id="PF04717"/>
    </source>
</evidence>
<dbReference type="RefSeq" id="WP_142815447.1">
    <property type="nucleotide sequence ID" value="NZ_CP033893.1"/>
</dbReference>
<dbReference type="InterPro" id="IPR037026">
    <property type="entry name" value="Vgr_OB-fold_dom_sf"/>
</dbReference>
<dbReference type="InterPro" id="IPR040629">
    <property type="entry name" value="Phage_spike"/>
</dbReference>
<dbReference type="EMBL" id="CP033893">
    <property type="protein sequence ID" value="QDL32637.1"/>
    <property type="molecule type" value="Genomic_DNA"/>
</dbReference>
<dbReference type="InterPro" id="IPR013046">
    <property type="entry name" value="GpV/Gp45"/>
</dbReference>
<evidence type="ECO:0000313" key="4">
    <source>
        <dbReference type="Proteomes" id="UP000317572"/>
    </source>
</evidence>
<dbReference type="Gene3D" id="2.40.50.230">
    <property type="entry name" value="Gp5 N-terminal domain"/>
    <property type="match status" value="1"/>
</dbReference>
<protein>
    <submittedName>
        <fullName evidence="3">Phage baseplate assembly protein V</fullName>
    </submittedName>
</protein>
<dbReference type="NCBIfam" id="TIGR01644">
    <property type="entry name" value="phage_P2_V"/>
    <property type="match status" value="1"/>
</dbReference>
<dbReference type="InterPro" id="IPR044033">
    <property type="entry name" value="GpV-like_apex"/>
</dbReference>
<name>A0A515CWU3_SERLI</name>
<dbReference type="InterPro" id="IPR006531">
    <property type="entry name" value="Gp5/Vgr_OB"/>
</dbReference>
<feature type="domain" description="Gp5/Type VI secretion system Vgr protein OB-fold" evidence="1">
    <location>
        <begin position="17"/>
        <end position="84"/>
    </location>
</feature>
<dbReference type="Pfam" id="PF18946">
    <property type="entry name" value="Apex"/>
    <property type="match status" value="1"/>
</dbReference>
<evidence type="ECO:0000259" key="2">
    <source>
        <dbReference type="Pfam" id="PF18715"/>
    </source>
</evidence>
<feature type="domain" description="Phage spike trimer" evidence="2">
    <location>
        <begin position="121"/>
        <end position="173"/>
    </location>
</feature>
<dbReference type="AlphaFoldDB" id="A0A515CWU3"/>
<dbReference type="STRING" id="614.XJ20_14095"/>
<dbReference type="Proteomes" id="UP000317572">
    <property type="component" value="Chromosome"/>
</dbReference>
<proteinExistence type="predicted"/>